<name>A0ABT1SFT7_9FIRM</name>
<gene>
    <name evidence="8" type="ORF">NE686_19780</name>
</gene>
<evidence type="ECO:0000256" key="2">
    <source>
        <dbReference type="ARBA" id="ARBA00023015"/>
    </source>
</evidence>
<evidence type="ECO:0000259" key="7">
    <source>
        <dbReference type="Pfam" id="PF04545"/>
    </source>
</evidence>
<keyword evidence="2" id="KW-0805">Transcription regulation</keyword>
<evidence type="ECO:0000256" key="5">
    <source>
        <dbReference type="ARBA" id="ARBA00023163"/>
    </source>
</evidence>
<dbReference type="CDD" id="cd06171">
    <property type="entry name" value="Sigma70_r4"/>
    <property type="match status" value="1"/>
</dbReference>
<dbReference type="InterPro" id="IPR036388">
    <property type="entry name" value="WH-like_DNA-bd_sf"/>
</dbReference>
<dbReference type="PANTHER" id="PTHR43133">
    <property type="entry name" value="RNA POLYMERASE ECF-TYPE SIGMA FACTO"/>
    <property type="match status" value="1"/>
</dbReference>
<dbReference type="RefSeq" id="WP_158220117.1">
    <property type="nucleotide sequence ID" value="NZ_CP172320.1"/>
</dbReference>
<keyword evidence="4" id="KW-0238">DNA-binding</keyword>
<keyword evidence="9" id="KW-1185">Reference proteome</keyword>
<organism evidence="8 9">
    <name type="scientific">Tissierella carlieri</name>
    <dbReference type="NCBI Taxonomy" id="689904"/>
    <lineage>
        <taxon>Bacteria</taxon>
        <taxon>Bacillati</taxon>
        <taxon>Bacillota</taxon>
        <taxon>Tissierellia</taxon>
        <taxon>Tissierellales</taxon>
        <taxon>Tissierellaceae</taxon>
        <taxon>Tissierella</taxon>
    </lineage>
</organism>
<dbReference type="InterPro" id="IPR014284">
    <property type="entry name" value="RNA_pol_sigma-70_dom"/>
</dbReference>
<reference evidence="8 9" key="1">
    <citation type="submission" date="2022-06" db="EMBL/GenBank/DDBJ databases">
        <title>Isolation of gut microbiota from human fecal samples.</title>
        <authorList>
            <person name="Pamer E.G."/>
            <person name="Barat B."/>
            <person name="Waligurski E."/>
            <person name="Medina S."/>
            <person name="Paddock L."/>
            <person name="Mostad J."/>
        </authorList>
    </citation>
    <scope>NUCLEOTIDE SEQUENCE [LARGE SCALE GENOMIC DNA]</scope>
    <source>
        <strain evidence="8 9">DFI.7.95</strain>
    </source>
</reference>
<sequence>MREDIDLIINKNKTKLYTFCFHLSRNKQEADDLFQDTWIKVFSNLDSFDESKSFEGWLYTIALNSYRDRYRKAKRWLNRIVDFTDSDEKNRILDNANSILGLPEEEYHKEEERKRVQEAISKLKDKHKLPLILYYYRSLSYKEIAEILGVPEGTIKSRINTAKTKLKDILEEDGYGR</sequence>
<dbReference type="Pfam" id="PF04542">
    <property type="entry name" value="Sigma70_r2"/>
    <property type="match status" value="1"/>
</dbReference>
<dbReference type="InterPro" id="IPR007630">
    <property type="entry name" value="RNA_pol_sigma70_r4"/>
</dbReference>
<accession>A0ABT1SFT7</accession>
<dbReference type="InterPro" id="IPR039425">
    <property type="entry name" value="RNA_pol_sigma-70-like"/>
</dbReference>
<keyword evidence="5" id="KW-0804">Transcription</keyword>
<dbReference type="Gene3D" id="1.10.10.10">
    <property type="entry name" value="Winged helix-like DNA-binding domain superfamily/Winged helix DNA-binding domain"/>
    <property type="match status" value="1"/>
</dbReference>
<evidence type="ECO:0000259" key="6">
    <source>
        <dbReference type="Pfam" id="PF04542"/>
    </source>
</evidence>
<evidence type="ECO:0000256" key="1">
    <source>
        <dbReference type="ARBA" id="ARBA00010641"/>
    </source>
</evidence>
<feature type="domain" description="RNA polymerase sigma-70 region 2" evidence="6">
    <location>
        <begin position="9"/>
        <end position="75"/>
    </location>
</feature>
<dbReference type="SUPFAM" id="SSF88946">
    <property type="entry name" value="Sigma2 domain of RNA polymerase sigma factors"/>
    <property type="match status" value="1"/>
</dbReference>
<dbReference type="SUPFAM" id="SSF88659">
    <property type="entry name" value="Sigma3 and sigma4 domains of RNA polymerase sigma factors"/>
    <property type="match status" value="1"/>
</dbReference>
<comment type="similarity">
    <text evidence="1">Belongs to the sigma-70 factor family. ECF subfamily.</text>
</comment>
<evidence type="ECO:0000256" key="3">
    <source>
        <dbReference type="ARBA" id="ARBA00023082"/>
    </source>
</evidence>
<proteinExistence type="inferred from homology"/>
<dbReference type="Gene3D" id="1.10.1740.10">
    <property type="match status" value="1"/>
</dbReference>
<dbReference type="InterPro" id="IPR013325">
    <property type="entry name" value="RNA_pol_sigma_r2"/>
</dbReference>
<evidence type="ECO:0000256" key="4">
    <source>
        <dbReference type="ARBA" id="ARBA00023125"/>
    </source>
</evidence>
<evidence type="ECO:0000313" key="8">
    <source>
        <dbReference type="EMBL" id="MCQ4925354.1"/>
    </source>
</evidence>
<dbReference type="InterPro" id="IPR013324">
    <property type="entry name" value="RNA_pol_sigma_r3/r4-like"/>
</dbReference>
<evidence type="ECO:0000313" key="9">
    <source>
        <dbReference type="Proteomes" id="UP001524478"/>
    </source>
</evidence>
<keyword evidence="3" id="KW-0731">Sigma factor</keyword>
<comment type="caution">
    <text evidence="8">The sequence shown here is derived from an EMBL/GenBank/DDBJ whole genome shotgun (WGS) entry which is preliminary data.</text>
</comment>
<feature type="domain" description="RNA polymerase sigma-70 region 4" evidence="7">
    <location>
        <begin position="119"/>
        <end position="167"/>
    </location>
</feature>
<dbReference type="Pfam" id="PF04545">
    <property type="entry name" value="Sigma70_r4"/>
    <property type="match status" value="1"/>
</dbReference>
<dbReference type="PANTHER" id="PTHR43133:SF60">
    <property type="entry name" value="RNA POLYMERASE SIGMA FACTOR SIGV"/>
    <property type="match status" value="1"/>
</dbReference>
<dbReference type="InterPro" id="IPR007627">
    <property type="entry name" value="RNA_pol_sigma70_r2"/>
</dbReference>
<dbReference type="EMBL" id="JANGAC010000021">
    <property type="protein sequence ID" value="MCQ4925354.1"/>
    <property type="molecule type" value="Genomic_DNA"/>
</dbReference>
<dbReference type="NCBIfam" id="TIGR02937">
    <property type="entry name" value="sigma70-ECF"/>
    <property type="match status" value="1"/>
</dbReference>
<protein>
    <submittedName>
        <fullName evidence="8">Sigma-70 family RNA polymerase sigma factor</fullName>
    </submittedName>
</protein>
<dbReference type="Proteomes" id="UP001524478">
    <property type="component" value="Unassembled WGS sequence"/>
</dbReference>